<protein>
    <submittedName>
        <fullName evidence="1">Uncharacterized protein</fullName>
    </submittedName>
</protein>
<gene>
    <name evidence="1" type="ORF">EOS_09055</name>
</gene>
<reference evidence="1 2" key="1">
    <citation type="journal article" date="2015" name="Genome Announc.">
        <title>Draft Genome Sequence of Burkholderia sp. Strain PML1(12), an Ectomycorrhizosphere-Inhabiting Bacterium with Effective Mineral-Weathering Ability.</title>
        <authorList>
            <person name="Uroz S."/>
            <person name="Oger P."/>
        </authorList>
    </citation>
    <scope>NUCLEOTIDE SEQUENCE [LARGE SCALE GENOMIC DNA]</scope>
    <source>
        <strain evidence="2">PML1(12)</strain>
    </source>
</reference>
<name>A0A0J1D144_9BURK</name>
<dbReference type="RefSeq" id="WP_047846288.1">
    <property type="nucleotide sequence ID" value="NZ_AEJF01000068.1"/>
</dbReference>
<organism evidence="1 2">
    <name type="scientific">Caballeronia mineralivorans PML1(12)</name>
    <dbReference type="NCBI Taxonomy" id="908627"/>
    <lineage>
        <taxon>Bacteria</taxon>
        <taxon>Pseudomonadati</taxon>
        <taxon>Pseudomonadota</taxon>
        <taxon>Betaproteobacteria</taxon>
        <taxon>Burkholderiales</taxon>
        <taxon>Burkholderiaceae</taxon>
        <taxon>Caballeronia</taxon>
    </lineage>
</organism>
<comment type="caution">
    <text evidence="1">The sequence shown here is derived from an EMBL/GenBank/DDBJ whole genome shotgun (WGS) entry which is preliminary data.</text>
</comment>
<accession>A0A0J1D144</accession>
<proteinExistence type="predicted"/>
<evidence type="ECO:0000313" key="2">
    <source>
        <dbReference type="Proteomes" id="UP000035963"/>
    </source>
</evidence>
<evidence type="ECO:0000313" key="1">
    <source>
        <dbReference type="EMBL" id="KLU26477.1"/>
    </source>
</evidence>
<sequence>MRSGSAARDFLAASRCLGNRFGLRINRLLYLIEASRVAARQAEGEAPVGNDGTAVRRLSTGWVRMIDTDGVVT</sequence>
<dbReference type="Proteomes" id="UP000035963">
    <property type="component" value="Unassembled WGS sequence"/>
</dbReference>
<dbReference type="EMBL" id="AEJF01000068">
    <property type="protein sequence ID" value="KLU26477.1"/>
    <property type="molecule type" value="Genomic_DNA"/>
</dbReference>
<keyword evidence="2" id="KW-1185">Reference proteome</keyword>
<dbReference type="AlphaFoldDB" id="A0A0J1D144"/>